<feature type="compositionally biased region" description="Basic and acidic residues" evidence="1">
    <location>
        <begin position="439"/>
        <end position="458"/>
    </location>
</feature>
<dbReference type="EMBL" id="JAPQKS010000003">
    <property type="protein sequence ID" value="KAJ5240072.1"/>
    <property type="molecule type" value="Genomic_DNA"/>
</dbReference>
<feature type="compositionally biased region" description="Polar residues" evidence="1">
    <location>
        <begin position="328"/>
        <end position="340"/>
    </location>
</feature>
<sequence length="1366" mass="150494">MSSTSRSQSSSPDILGPPGDADYLISSPIKPFTGRQSWMSPAIVRRQQTPAKRRRVSLSPAKSAHSIRFDDVLLPGSPTMKLDSRQRSLSPEKGQDGNVSPWRIRVTLEATQDEENENDGRIRGSPSPKRRRPSTITMKVPLKDERSPLKDKTPARKRGRPRKSDLAPSGSPWPNKTSPGNTPGTQEGSAGKRKRGRPRKGTPKPKEPGFILAEDEPSPVPRPSPMDLTADAGAAVEDAPLSPINMAVDDGFESDSLGADDLPVANLRPPTPAPARHESLDDITGHKFGRATYDTPTIGATEHHFQDNDENLNSTPSKMPSPTRERQVSSARSNHLSHVVSSPRTYPSPTPTSSLGEEEHQTEEAPVDQYLETINEGLETNIPDSGAVDEHPETDHVDDADEDKQEFDSIMESEGFTMISLDTLPSVKQRGLGSSARISGDDSSKILRDRDNGRIGDRLKRKLPGTIQDLRSDTHSSAKPSPTSMNVSSGSQRLANPPSQLFALKDQSSMKEFSYPELPSAFSPGKPLISSKKITAPSLARIVRVGMALQGPFRAPQNGTPTSSNTSRKRRLETVFSTFSPDTQRELRAAVGFGQELAMRRALREEDPLGPDSQVPADNQGFEESMGVKNNEEAAWSEDDDEPILVQPTGTGQNGVPHHSPAAARDRKSDDGRQPARGRSGRASMTTESAWQLVYDEANRAKAERTEAAWKMVYEAAGRAGLSVDEAWTRAYEIAEHSGLSTEAAWKMVYNEVNRDEVHSTEATWRRVYKAAGSAGPASSPAWQQAREGVTRARENAWQQIRQAASRSEDPNTEAAWQRARDEVRRHAEDPANSDRLIEIESDDNASQDASVQMDDIPDVAQSEHEAVTQDEVEARPQYSDRELMQNHSTASNGRREEEEEEEEDDNDFDDIWQPQSGPRSAAARKNPRTRQAAAEEEDEEDGFDDIWQQEARDNSHLSHSSNERESAPAQEAANSWRRIVNTSNQNPPSSSPGYVAIEHREQTLGPTHIRQLRDQEVDLSALLAEEDTPNRARYFNGTSTPRSILRGRPGAQSSSINGSAIKSSPQKRVRLQPISQSSSPERGVEGSHSSPVTTGHSSQANNSPKDDRDERPAQSDMEEGGPEGEASVEENVAATPEPSRQSLGEPSSWFKRITSLTPRWLKAPPKSHYDSSIDGSEDRQEDEESDLAPEENADPQATIEVPEPDVVSISSQSLSQDPESPENRQEFADNDYRQASYASQSPEVVKEAHMTGNEQGVPAGPETTCSRHPERFPYYDTPGRAQILGDWIWTSDGHHGVPITEMQFAVIDRFVHELSHADVQYGGSGQVEWTEAELHRRLISIIIGEQIREERKIKAARGASVDTWR</sequence>
<dbReference type="GeneID" id="83201291"/>
<feature type="compositionally biased region" description="Polar residues" evidence="1">
    <location>
        <begin position="557"/>
        <end position="566"/>
    </location>
</feature>
<feature type="region of interest" description="Disordered" evidence="1">
    <location>
        <begin position="803"/>
        <end position="1011"/>
    </location>
</feature>
<accession>A0A9W9PBW8</accession>
<feature type="compositionally biased region" description="Basic and acidic residues" evidence="1">
    <location>
        <begin position="664"/>
        <end position="674"/>
    </location>
</feature>
<feature type="region of interest" description="Disordered" evidence="1">
    <location>
        <begin position="551"/>
        <end position="571"/>
    </location>
</feature>
<feature type="compositionally biased region" description="Low complexity" evidence="1">
    <location>
        <begin position="341"/>
        <end position="354"/>
    </location>
</feature>
<feature type="compositionally biased region" description="Polar residues" evidence="1">
    <location>
        <begin position="311"/>
        <end position="320"/>
    </location>
</feature>
<evidence type="ECO:0000256" key="1">
    <source>
        <dbReference type="SAM" id="MobiDB-lite"/>
    </source>
</evidence>
<feature type="region of interest" description="Disordered" evidence="1">
    <location>
        <begin position="643"/>
        <end position="686"/>
    </location>
</feature>
<feature type="compositionally biased region" description="Acidic residues" evidence="1">
    <location>
        <begin position="1180"/>
        <end position="1194"/>
    </location>
</feature>
<feature type="region of interest" description="Disordered" evidence="1">
    <location>
        <begin position="1239"/>
        <end position="1269"/>
    </location>
</feature>
<feature type="region of interest" description="Disordered" evidence="1">
    <location>
        <begin position="605"/>
        <end position="624"/>
    </location>
</feature>
<protein>
    <recommendedName>
        <fullName evidence="4">AT DNA binding protein</fullName>
    </recommendedName>
</protein>
<name>A0A9W9PBW8_9EURO</name>
<feature type="compositionally biased region" description="Basic and acidic residues" evidence="1">
    <location>
        <begin position="388"/>
        <end position="397"/>
    </location>
</feature>
<feature type="compositionally biased region" description="Basic and acidic residues" evidence="1">
    <location>
        <begin position="819"/>
        <end position="830"/>
    </location>
</feature>
<feature type="compositionally biased region" description="Basic and acidic residues" evidence="1">
    <location>
        <begin position="951"/>
        <end position="967"/>
    </location>
</feature>
<feature type="compositionally biased region" description="Polar residues" evidence="1">
    <location>
        <begin position="477"/>
        <end position="496"/>
    </location>
</feature>
<comment type="caution">
    <text evidence="2">The sequence shown here is derived from an EMBL/GenBank/DDBJ whole genome shotgun (WGS) entry which is preliminary data.</text>
</comment>
<reference evidence="2" key="2">
    <citation type="journal article" date="2023" name="IMA Fungus">
        <title>Comparative genomic study of the Penicillium genus elucidates a diverse pangenome and 15 lateral gene transfer events.</title>
        <authorList>
            <person name="Petersen C."/>
            <person name="Sorensen T."/>
            <person name="Nielsen M.R."/>
            <person name="Sondergaard T.E."/>
            <person name="Sorensen J.L."/>
            <person name="Fitzpatrick D.A."/>
            <person name="Frisvad J.C."/>
            <person name="Nielsen K.L."/>
        </authorList>
    </citation>
    <scope>NUCLEOTIDE SEQUENCE</scope>
    <source>
        <strain evidence="2">IBT 19713</strain>
    </source>
</reference>
<feature type="compositionally biased region" description="Polar residues" evidence="1">
    <location>
        <begin position="1088"/>
        <end position="1104"/>
    </location>
</feature>
<evidence type="ECO:0000313" key="3">
    <source>
        <dbReference type="Proteomes" id="UP001150941"/>
    </source>
</evidence>
<feature type="compositionally biased region" description="Basic residues" evidence="1">
    <location>
        <begin position="191"/>
        <end position="203"/>
    </location>
</feature>
<feature type="compositionally biased region" description="Acidic residues" evidence="1">
    <location>
        <begin position="898"/>
        <end position="911"/>
    </location>
</feature>
<organism evidence="2 3">
    <name type="scientific">Penicillium chermesinum</name>
    <dbReference type="NCBI Taxonomy" id="63820"/>
    <lineage>
        <taxon>Eukaryota</taxon>
        <taxon>Fungi</taxon>
        <taxon>Dikarya</taxon>
        <taxon>Ascomycota</taxon>
        <taxon>Pezizomycotina</taxon>
        <taxon>Eurotiomycetes</taxon>
        <taxon>Eurotiomycetidae</taxon>
        <taxon>Eurotiales</taxon>
        <taxon>Aspergillaceae</taxon>
        <taxon>Penicillium</taxon>
    </lineage>
</organism>
<feature type="compositionally biased region" description="Acidic residues" evidence="1">
    <location>
        <begin position="935"/>
        <end position="945"/>
    </location>
</feature>
<proteinExistence type="predicted"/>
<feature type="region of interest" description="Disordered" evidence="1">
    <location>
        <begin position="1024"/>
        <end position="1226"/>
    </location>
</feature>
<feature type="compositionally biased region" description="Acidic residues" evidence="1">
    <location>
        <begin position="1117"/>
        <end position="1129"/>
    </location>
</feature>
<feature type="compositionally biased region" description="Basic and acidic residues" evidence="1">
    <location>
        <begin position="275"/>
        <end position="285"/>
    </location>
</feature>
<dbReference type="Proteomes" id="UP001150941">
    <property type="component" value="Unassembled WGS sequence"/>
</dbReference>
<feature type="region of interest" description="Disordered" evidence="1">
    <location>
        <begin position="1"/>
        <end position="229"/>
    </location>
</feature>
<feature type="compositionally biased region" description="Low complexity" evidence="1">
    <location>
        <begin position="1054"/>
        <end position="1065"/>
    </location>
</feature>
<dbReference type="OrthoDB" id="3946221at2759"/>
<feature type="compositionally biased region" description="Polar residues" evidence="1">
    <location>
        <begin position="172"/>
        <end position="188"/>
    </location>
</feature>
<evidence type="ECO:0008006" key="4">
    <source>
        <dbReference type="Google" id="ProtNLM"/>
    </source>
</evidence>
<feature type="compositionally biased region" description="Polar residues" evidence="1">
    <location>
        <begin position="1209"/>
        <end position="1219"/>
    </location>
</feature>
<reference evidence="2" key="1">
    <citation type="submission" date="2022-11" db="EMBL/GenBank/DDBJ databases">
        <authorList>
            <person name="Petersen C."/>
        </authorList>
    </citation>
    <scope>NUCLEOTIDE SEQUENCE</scope>
    <source>
        <strain evidence="2">IBT 19713</strain>
    </source>
</reference>
<dbReference type="RefSeq" id="XP_058332991.1">
    <property type="nucleotide sequence ID" value="XM_058473988.1"/>
</dbReference>
<feature type="compositionally biased region" description="Acidic residues" evidence="1">
    <location>
        <begin position="398"/>
        <end position="411"/>
    </location>
</feature>
<feature type="compositionally biased region" description="Basic and acidic residues" evidence="1">
    <location>
        <begin position="1105"/>
        <end position="1114"/>
    </location>
</feature>
<gene>
    <name evidence="2" type="ORF">N7468_004691</name>
</gene>
<feature type="region of interest" description="Disordered" evidence="1">
    <location>
        <begin position="245"/>
        <end position="496"/>
    </location>
</feature>
<feature type="compositionally biased region" description="Low complexity" evidence="1">
    <location>
        <begin position="1"/>
        <end position="11"/>
    </location>
</feature>
<feature type="compositionally biased region" description="Basic and acidic residues" evidence="1">
    <location>
        <begin position="862"/>
        <end position="885"/>
    </location>
</feature>
<feature type="compositionally biased region" description="Basic and acidic residues" evidence="1">
    <location>
        <begin position="141"/>
        <end position="154"/>
    </location>
</feature>
<keyword evidence="3" id="KW-1185">Reference proteome</keyword>
<evidence type="ECO:0000313" key="2">
    <source>
        <dbReference type="EMBL" id="KAJ5240072.1"/>
    </source>
</evidence>